<reference evidence="1 2" key="1">
    <citation type="submission" date="2023-10" db="EMBL/GenBank/DDBJ databases">
        <title>A novel Glycoside Hydrolase 43-Like Enzyme from Clostrdium boliviensis is an Endo-xylanase, and a Candidate for Xylooligosaccharides Production from Different Xylan Substrates.</title>
        <authorList>
            <person name="Alvarez M.T."/>
            <person name="Rocabado-Villegas L.R."/>
            <person name="Salas-Veizaga D.M."/>
            <person name="Linares-Pasten J.A."/>
            <person name="Gudmundsdottir E.E."/>
            <person name="Hreggvidsson G.O."/>
            <person name="Adlercreutz P."/>
            <person name="Nordberg Karlsson E."/>
        </authorList>
    </citation>
    <scope>NUCLEOTIDE SEQUENCE [LARGE SCALE GENOMIC DNA]</scope>
    <source>
        <strain evidence="1 2">E-1</strain>
    </source>
</reference>
<sequence>MLKPKKITLAYFSGTGCTKEVCLCFAQQLAKKGLESKTISLENIIFCWQNPRIVFLQCWEKENIWAQDFLALLVLKDGFHLQELKKLEYKDFDPDQTKFNQNGAWKGVSEYLK</sequence>
<dbReference type="InterPro" id="IPR029039">
    <property type="entry name" value="Flavoprotein-like_sf"/>
</dbReference>
<evidence type="ECO:0000313" key="2">
    <source>
        <dbReference type="Proteomes" id="UP001276854"/>
    </source>
</evidence>
<protein>
    <recommendedName>
        <fullName evidence="3">Flavodoxin-like domain-containing protein</fullName>
    </recommendedName>
</protein>
<gene>
    <name evidence="1" type="ORF">RZO55_07885</name>
</gene>
<dbReference type="PROSITE" id="PS51257">
    <property type="entry name" value="PROKAR_LIPOPROTEIN"/>
    <property type="match status" value="1"/>
</dbReference>
<dbReference type="EMBL" id="JAWONS010000123">
    <property type="protein sequence ID" value="MDW2797493.1"/>
    <property type="molecule type" value="Genomic_DNA"/>
</dbReference>
<evidence type="ECO:0008006" key="3">
    <source>
        <dbReference type="Google" id="ProtNLM"/>
    </source>
</evidence>
<name>A0ABU4GIP4_9CLOT</name>
<organism evidence="1 2">
    <name type="scientific">Clostridium boliviensis</name>
    <dbReference type="NCBI Taxonomy" id="318465"/>
    <lineage>
        <taxon>Bacteria</taxon>
        <taxon>Bacillati</taxon>
        <taxon>Bacillota</taxon>
        <taxon>Clostridia</taxon>
        <taxon>Eubacteriales</taxon>
        <taxon>Clostridiaceae</taxon>
        <taxon>Clostridium</taxon>
    </lineage>
</organism>
<dbReference type="SUPFAM" id="SSF52218">
    <property type="entry name" value="Flavoproteins"/>
    <property type="match status" value="1"/>
</dbReference>
<comment type="caution">
    <text evidence="1">The sequence shown here is derived from an EMBL/GenBank/DDBJ whole genome shotgun (WGS) entry which is preliminary data.</text>
</comment>
<proteinExistence type="predicted"/>
<evidence type="ECO:0000313" key="1">
    <source>
        <dbReference type="EMBL" id="MDW2797493.1"/>
    </source>
</evidence>
<accession>A0ABU4GIP4</accession>
<dbReference type="RefSeq" id="WP_318063748.1">
    <property type="nucleotide sequence ID" value="NZ_JAWONS010000123.1"/>
</dbReference>
<keyword evidence="2" id="KW-1185">Reference proteome</keyword>
<dbReference type="Proteomes" id="UP001276854">
    <property type="component" value="Unassembled WGS sequence"/>
</dbReference>